<evidence type="ECO:0000256" key="1">
    <source>
        <dbReference type="SAM" id="MobiDB-lite"/>
    </source>
</evidence>
<name>A0A0F9GIP8_9ZZZZ</name>
<feature type="region of interest" description="Disordered" evidence="1">
    <location>
        <begin position="40"/>
        <end position="61"/>
    </location>
</feature>
<accession>A0A0F9GIP8</accession>
<reference evidence="2" key="1">
    <citation type="journal article" date="2015" name="Nature">
        <title>Complex archaea that bridge the gap between prokaryotes and eukaryotes.</title>
        <authorList>
            <person name="Spang A."/>
            <person name="Saw J.H."/>
            <person name="Jorgensen S.L."/>
            <person name="Zaremba-Niedzwiedzka K."/>
            <person name="Martijn J."/>
            <person name="Lind A.E."/>
            <person name="van Eijk R."/>
            <person name="Schleper C."/>
            <person name="Guy L."/>
            <person name="Ettema T.J."/>
        </authorList>
    </citation>
    <scope>NUCLEOTIDE SEQUENCE</scope>
</reference>
<dbReference type="EMBL" id="LAZR01017858">
    <property type="protein sequence ID" value="KKL98678.1"/>
    <property type="molecule type" value="Genomic_DNA"/>
</dbReference>
<organism evidence="2">
    <name type="scientific">marine sediment metagenome</name>
    <dbReference type="NCBI Taxonomy" id="412755"/>
    <lineage>
        <taxon>unclassified sequences</taxon>
        <taxon>metagenomes</taxon>
        <taxon>ecological metagenomes</taxon>
    </lineage>
</organism>
<protein>
    <submittedName>
        <fullName evidence="2">Uncharacterized protein</fullName>
    </submittedName>
</protein>
<gene>
    <name evidence="2" type="ORF">LCGC14_1822040</name>
</gene>
<comment type="caution">
    <text evidence="2">The sequence shown here is derived from an EMBL/GenBank/DDBJ whole genome shotgun (WGS) entry which is preliminary data.</text>
</comment>
<sequence length="204" mass="23414">MDKEKRVGEILWKANQSVVFDAPPHRSIEEVAHEIDQLYNESPSWQNEGPTKTASRFDGPQPDQYEIERDKISKSNAIGIGLIEPDQSSRLLDIDAYLEEMGWTLSKNGMAYAWLKQFRDRQDAQTAKHIEEHWQKYQLDHAKEQVNVTTIIKDAECEARIASLIQWGIEQCQEHYKGGGVISKRECPECWKSLKANPTSEVEG</sequence>
<feature type="compositionally biased region" description="Polar residues" evidence="1">
    <location>
        <begin position="40"/>
        <end position="54"/>
    </location>
</feature>
<evidence type="ECO:0000313" key="2">
    <source>
        <dbReference type="EMBL" id="KKL98678.1"/>
    </source>
</evidence>
<proteinExistence type="predicted"/>
<dbReference type="AlphaFoldDB" id="A0A0F9GIP8"/>